<feature type="region of interest" description="Disordered" evidence="1">
    <location>
        <begin position="298"/>
        <end position="444"/>
    </location>
</feature>
<keyword evidence="3" id="KW-1185">Reference proteome</keyword>
<feature type="compositionally biased region" description="Basic and acidic residues" evidence="1">
    <location>
        <begin position="348"/>
        <end position="359"/>
    </location>
</feature>
<accession>A0A9J6GYS2</accession>
<dbReference type="VEuPathDB" id="VectorBase:HLOH_052808"/>
<sequence>MEVLDVEGEPITPEEITTEAGWMTSHRQRGAKSLNELSLTRKQNNNNDGAGSGVVQANVDGRSRGRKKRHVRLFQDANKDKQTNKQTKISQALLKDGILRAAALKAEETTEDIFCTNNFENIIVTSASSIKRPAKYNRITELSIGGETQEITAYVTPPEDCSKGVPAEDSADDITHSLVYRSNPKILQARRMGKTNSAIIVFEGDEVPYFAYYRGAEYHCYLHKKRHEICKTCRRFWHRTDVCPTPEIKVCKGCATNNPPENHRCDPKCALCGREHPTADKKCRQRYQVPHLLKKRQWERKIAQQRQTDGNSRQNQGQRNVQENSTGILRLERDRSGSFPRLPLLEEVSNKTKKEEKRRTTTTASGAPLSSGQRTSRSTSRLRDESRSRPRSKSQARNGTNVASHLDDRRDEDHHQNKVSSASAVSHSSTQQHKQKIPSAENES</sequence>
<dbReference type="OrthoDB" id="6514167at2759"/>
<organism evidence="2 3">
    <name type="scientific">Haemaphysalis longicornis</name>
    <name type="common">Bush tick</name>
    <dbReference type="NCBI Taxonomy" id="44386"/>
    <lineage>
        <taxon>Eukaryota</taxon>
        <taxon>Metazoa</taxon>
        <taxon>Ecdysozoa</taxon>
        <taxon>Arthropoda</taxon>
        <taxon>Chelicerata</taxon>
        <taxon>Arachnida</taxon>
        <taxon>Acari</taxon>
        <taxon>Parasitiformes</taxon>
        <taxon>Ixodida</taxon>
        <taxon>Ixodoidea</taxon>
        <taxon>Ixodidae</taxon>
        <taxon>Haemaphysalinae</taxon>
        <taxon>Haemaphysalis</taxon>
    </lineage>
</organism>
<feature type="compositionally biased region" description="Polar residues" evidence="1">
    <location>
        <begin position="304"/>
        <end position="327"/>
    </location>
</feature>
<dbReference type="EMBL" id="JABSTR010000010">
    <property type="protein sequence ID" value="KAH9379591.1"/>
    <property type="molecule type" value="Genomic_DNA"/>
</dbReference>
<name>A0A9J6GYS2_HAELO</name>
<evidence type="ECO:0000256" key="1">
    <source>
        <dbReference type="SAM" id="MobiDB-lite"/>
    </source>
</evidence>
<evidence type="ECO:0000313" key="3">
    <source>
        <dbReference type="Proteomes" id="UP000821853"/>
    </source>
</evidence>
<dbReference type="AlphaFoldDB" id="A0A9J6GYS2"/>
<comment type="caution">
    <text evidence="2">The sequence shown here is derived from an EMBL/GenBank/DDBJ whole genome shotgun (WGS) entry which is preliminary data.</text>
</comment>
<dbReference type="Proteomes" id="UP000821853">
    <property type="component" value="Chromosome 8"/>
</dbReference>
<proteinExistence type="predicted"/>
<feature type="compositionally biased region" description="Basic and acidic residues" evidence="1">
    <location>
        <begin position="405"/>
        <end position="416"/>
    </location>
</feature>
<feature type="region of interest" description="Disordered" evidence="1">
    <location>
        <begin position="41"/>
        <end position="68"/>
    </location>
</feature>
<protein>
    <submittedName>
        <fullName evidence="2">Uncharacterized protein</fullName>
    </submittedName>
</protein>
<gene>
    <name evidence="2" type="ORF">HPB48_023142</name>
</gene>
<feature type="compositionally biased region" description="Low complexity" evidence="1">
    <location>
        <begin position="370"/>
        <end position="379"/>
    </location>
</feature>
<dbReference type="OMA" id="WERKIAQ"/>
<evidence type="ECO:0000313" key="2">
    <source>
        <dbReference type="EMBL" id="KAH9379591.1"/>
    </source>
</evidence>
<feature type="compositionally biased region" description="Low complexity" evidence="1">
    <location>
        <begin position="419"/>
        <end position="429"/>
    </location>
</feature>
<reference evidence="2 3" key="1">
    <citation type="journal article" date="2020" name="Cell">
        <title>Large-Scale Comparative Analyses of Tick Genomes Elucidate Their Genetic Diversity and Vector Capacities.</title>
        <authorList>
            <consortium name="Tick Genome and Microbiome Consortium (TIGMIC)"/>
            <person name="Jia N."/>
            <person name="Wang J."/>
            <person name="Shi W."/>
            <person name="Du L."/>
            <person name="Sun Y."/>
            <person name="Zhan W."/>
            <person name="Jiang J.F."/>
            <person name="Wang Q."/>
            <person name="Zhang B."/>
            <person name="Ji P."/>
            <person name="Bell-Sakyi L."/>
            <person name="Cui X.M."/>
            <person name="Yuan T.T."/>
            <person name="Jiang B.G."/>
            <person name="Yang W.F."/>
            <person name="Lam T.T."/>
            <person name="Chang Q.C."/>
            <person name="Ding S.J."/>
            <person name="Wang X.J."/>
            <person name="Zhu J.G."/>
            <person name="Ruan X.D."/>
            <person name="Zhao L."/>
            <person name="Wei J.T."/>
            <person name="Ye R.Z."/>
            <person name="Que T.C."/>
            <person name="Du C.H."/>
            <person name="Zhou Y.H."/>
            <person name="Cheng J.X."/>
            <person name="Dai P.F."/>
            <person name="Guo W.B."/>
            <person name="Han X.H."/>
            <person name="Huang E.J."/>
            <person name="Li L.F."/>
            <person name="Wei W."/>
            <person name="Gao Y.C."/>
            <person name="Liu J.Z."/>
            <person name="Shao H.Z."/>
            <person name="Wang X."/>
            <person name="Wang C.C."/>
            <person name="Yang T.C."/>
            <person name="Huo Q.B."/>
            <person name="Li W."/>
            <person name="Chen H.Y."/>
            <person name="Chen S.E."/>
            <person name="Zhou L.G."/>
            <person name="Ni X.B."/>
            <person name="Tian J.H."/>
            <person name="Sheng Y."/>
            <person name="Liu T."/>
            <person name="Pan Y.S."/>
            <person name="Xia L.Y."/>
            <person name="Li J."/>
            <person name="Zhao F."/>
            <person name="Cao W.C."/>
        </authorList>
    </citation>
    <scope>NUCLEOTIDE SEQUENCE [LARGE SCALE GENOMIC DNA]</scope>
    <source>
        <strain evidence="2">HaeL-2018</strain>
    </source>
</reference>